<feature type="transmembrane region" description="Helical" evidence="1">
    <location>
        <begin position="73"/>
        <end position="94"/>
    </location>
</feature>
<gene>
    <name evidence="4" type="ORF">RF679_04730</name>
</gene>
<reference evidence="4" key="1">
    <citation type="submission" date="2023-09" db="EMBL/GenBank/DDBJ databases">
        <title>Undibacterium sp. 20NA77.5 isolated from freshwater.</title>
        <authorList>
            <person name="Le V."/>
            <person name="Ko S.-R."/>
            <person name="Ahn C.-Y."/>
            <person name="Oh H.-M."/>
        </authorList>
    </citation>
    <scope>NUCLEOTIDE SEQUENCE</scope>
    <source>
        <strain evidence="4">20NA77.5</strain>
    </source>
</reference>
<dbReference type="SUPFAM" id="SSF55874">
    <property type="entry name" value="ATPase domain of HSP90 chaperone/DNA topoisomerase II/histidine kinase"/>
    <property type="match status" value="1"/>
</dbReference>
<dbReference type="RefSeq" id="WP_309483069.1">
    <property type="nucleotide sequence ID" value="NZ_CP133720.1"/>
</dbReference>
<feature type="transmembrane region" description="Helical" evidence="1">
    <location>
        <begin position="114"/>
        <end position="139"/>
    </location>
</feature>
<dbReference type="InterPro" id="IPR050640">
    <property type="entry name" value="Bact_2-comp_sensor_kinase"/>
</dbReference>
<protein>
    <submittedName>
        <fullName evidence="4">Histidine kinase</fullName>
    </submittedName>
</protein>
<dbReference type="Pfam" id="PF06580">
    <property type="entry name" value="His_kinase"/>
    <property type="match status" value="1"/>
</dbReference>
<proteinExistence type="predicted"/>
<evidence type="ECO:0000259" key="3">
    <source>
        <dbReference type="Pfam" id="PF17390"/>
    </source>
</evidence>
<dbReference type="EMBL" id="CP133720">
    <property type="protein sequence ID" value="WMW81590.1"/>
    <property type="molecule type" value="Genomic_DNA"/>
</dbReference>
<accession>A0ABY9RK40</accession>
<evidence type="ECO:0000313" key="4">
    <source>
        <dbReference type="EMBL" id="WMW81590.1"/>
    </source>
</evidence>
<dbReference type="PANTHER" id="PTHR34220">
    <property type="entry name" value="SENSOR HISTIDINE KINASE YPDA"/>
    <property type="match status" value="1"/>
</dbReference>
<dbReference type="InterPro" id="IPR036890">
    <property type="entry name" value="HATPase_C_sf"/>
</dbReference>
<name>A0ABY9RK40_9BURK</name>
<evidence type="ECO:0000256" key="1">
    <source>
        <dbReference type="SAM" id="Phobius"/>
    </source>
</evidence>
<dbReference type="InterPro" id="IPR035398">
    <property type="entry name" value="Bac_rhamnosid_C"/>
</dbReference>
<feature type="transmembrane region" description="Helical" evidence="1">
    <location>
        <begin position="12"/>
        <end position="34"/>
    </location>
</feature>
<dbReference type="Gene3D" id="3.30.565.10">
    <property type="entry name" value="Histidine kinase-like ATPase, C-terminal domain"/>
    <property type="match status" value="1"/>
</dbReference>
<feature type="domain" description="Signal transduction histidine kinase internal region" evidence="2">
    <location>
        <begin position="159"/>
        <end position="238"/>
    </location>
</feature>
<keyword evidence="4" id="KW-0418">Kinase</keyword>
<keyword evidence="1" id="KW-0472">Membrane</keyword>
<keyword evidence="4" id="KW-0808">Transferase</keyword>
<keyword evidence="1" id="KW-1133">Transmembrane helix</keyword>
<feature type="transmembrane region" description="Helical" evidence="1">
    <location>
        <begin position="40"/>
        <end position="61"/>
    </location>
</feature>
<dbReference type="Proteomes" id="UP001181355">
    <property type="component" value="Chromosome"/>
</dbReference>
<keyword evidence="1" id="KW-0812">Transmembrane</keyword>
<organism evidence="4 5">
    <name type="scientific">Undibacterium cyanobacteriorum</name>
    <dbReference type="NCBI Taxonomy" id="3073561"/>
    <lineage>
        <taxon>Bacteria</taxon>
        <taxon>Pseudomonadati</taxon>
        <taxon>Pseudomonadota</taxon>
        <taxon>Betaproteobacteria</taxon>
        <taxon>Burkholderiales</taxon>
        <taxon>Oxalobacteraceae</taxon>
        <taxon>Undibacterium</taxon>
    </lineage>
</organism>
<feature type="domain" description="Alpha-L-rhamnosidase C-terminal" evidence="3">
    <location>
        <begin position="312"/>
        <end position="358"/>
    </location>
</feature>
<sequence length="363" mass="40977">MNPLLSNFRATLYNSIIWALLGALFAALLVLIGSGTWLRALSFTLPLALCFGFISSSAYYVCRALPLERRKFLAWLSYFGVSAVLSAGIWLSIANFWHQALQSVDFALDLPQNTWWIAGFLAALLYILSILIYDVLLAFDSMRQAELRQAASDLHAREAELQMLRTQINPHFLFNSLNSISALTSIDPASARDMTIELAQFFRQTLALSDQQKILLKQELQLCQHFLAIEKIRFGSKLSTEFVIDPDSELCSLPPMILQPLLENAIKHGIRDLSEGGTIKIYARCQDDWLQVAIENPIDASSPQMDAKQGTGTGLKNLRARFHNLYGNRCRVEWQKNEQHFRVELTLPREVSTLVSSPENLLQ</sequence>
<dbReference type="InterPro" id="IPR010559">
    <property type="entry name" value="Sig_transdc_His_kin_internal"/>
</dbReference>
<keyword evidence="5" id="KW-1185">Reference proteome</keyword>
<evidence type="ECO:0000313" key="5">
    <source>
        <dbReference type="Proteomes" id="UP001181355"/>
    </source>
</evidence>
<dbReference type="GO" id="GO:0016301">
    <property type="term" value="F:kinase activity"/>
    <property type="evidence" value="ECO:0007669"/>
    <property type="project" value="UniProtKB-KW"/>
</dbReference>
<dbReference type="Pfam" id="PF17390">
    <property type="entry name" value="Bac_rhamnosid_C"/>
    <property type="match status" value="1"/>
</dbReference>
<dbReference type="PANTHER" id="PTHR34220:SF7">
    <property type="entry name" value="SENSOR HISTIDINE KINASE YPDA"/>
    <property type="match status" value="1"/>
</dbReference>
<evidence type="ECO:0000259" key="2">
    <source>
        <dbReference type="Pfam" id="PF06580"/>
    </source>
</evidence>